<gene>
    <name evidence="1" type="ORF">GHA_01712</name>
</gene>
<dbReference type="EMBL" id="CAHPSF010000003">
    <property type="protein sequence ID" value="CAB5688068.1"/>
    <property type="molecule type" value="Genomic_DNA"/>
</dbReference>
<dbReference type="Proteomes" id="UP000834611">
    <property type="component" value="Unassembled WGS sequence"/>
</dbReference>
<name>A0A9N8GYC0_PRORE</name>
<protein>
    <submittedName>
        <fullName evidence="1">Uncharacterized protein</fullName>
    </submittedName>
</protein>
<sequence length="34" mass="3985">MTAYRAEFFTLEDVKRLNVIQDVIDQRLPTKMAA</sequence>
<organism evidence="1 2">
    <name type="scientific">Providencia rettgeri</name>
    <dbReference type="NCBI Taxonomy" id="587"/>
    <lineage>
        <taxon>Bacteria</taxon>
        <taxon>Pseudomonadati</taxon>
        <taxon>Pseudomonadota</taxon>
        <taxon>Gammaproteobacteria</taxon>
        <taxon>Enterobacterales</taxon>
        <taxon>Morganellaceae</taxon>
        <taxon>Providencia</taxon>
    </lineage>
</organism>
<evidence type="ECO:0000313" key="2">
    <source>
        <dbReference type="Proteomes" id="UP000834611"/>
    </source>
</evidence>
<comment type="caution">
    <text evidence="1">The sequence shown here is derived from an EMBL/GenBank/DDBJ whole genome shotgun (WGS) entry which is preliminary data.</text>
</comment>
<dbReference type="AlphaFoldDB" id="A0A9N8GYC0"/>
<proteinExistence type="predicted"/>
<accession>A0A9N8GYC0</accession>
<evidence type="ECO:0000313" key="1">
    <source>
        <dbReference type="EMBL" id="CAB5688068.1"/>
    </source>
</evidence>
<reference evidence="1" key="1">
    <citation type="submission" date="2020-05" db="EMBL/GenBank/DDBJ databases">
        <authorList>
            <person name="Delgado-Blas J."/>
        </authorList>
    </citation>
    <scope>NUCLEOTIDE SEQUENCE</scope>
    <source>
        <strain evidence="1">BB1453</strain>
    </source>
</reference>